<dbReference type="HOGENOM" id="CLU_2477841_0_0_9"/>
<dbReference type="KEGG" id="ccl:Clocl_1634"/>
<organism evidence="1 2">
    <name type="scientific">Acetivibrio clariflavus (strain DSM 19732 / NBRC 101661 / EBR45)</name>
    <name type="common">Clostridium clariflavum</name>
    <dbReference type="NCBI Taxonomy" id="720554"/>
    <lineage>
        <taxon>Bacteria</taxon>
        <taxon>Bacillati</taxon>
        <taxon>Bacillota</taxon>
        <taxon>Clostridia</taxon>
        <taxon>Eubacteriales</taxon>
        <taxon>Oscillospiraceae</taxon>
        <taxon>Acetivibrio</taxon>
    </lineage>
</organism>
<keyword evidence="2" id="KW-1185">Reference proteome</keyword>
<protein>
    <submittedName>
        <fullName evidence="1">Uncharacterized protein</fullName>
    </submittedName>
</protein>
<reference evidence="2" key="1">
    <citation type="submission" date="2011-12" db="EMBL/GenBank/DDBJ databases">
        <title>Complete sequence of Clostridium clariflavum DSM 19732.</title>
        <authorList>
            <consortium name="US DOE Joint Genome Institute"/>
            <person name="Lucas S."/>
            <person name="Han J."/>
            <person name="Lapidus A."/>
            <person name="Cheng J.-F."/>
            <person name="Goodwin L."/>
            <person name="Pitluck S."/>
            <person name="Peters L."/>
            <person name="Teshima H."/>
            <person name="Detter J.C."/>
            <person name="Han C."/>
            <person name="Tapia R."/>
            <person name="Land M."/>
            <person name="Hauser L."/>
            <person name="Kyrpides N."/>
            <person name="Ivanova N."/>
            <person name="Pagani I."/>
            <person name="Kitzmiller T."/>
            <person name="Lynd L."/>
            <person name="Izquierdo J."/>
            <person name="Woyke T."/>
        </authorList>
    </citation>
    <scope>NUCLEOTIDE SEQUENCE [LARGE SCALE GENOMIC DNA]</scope>
    <source>
        <strain evidence="2">DSM 19732 / NBRC 101661 / EBR45</strain>
    </source>
</reference>
<evidence type="ECO:0000313" key="2">
    <source>
        <dbReference type="Proteomes" id="UP000005435"/>
    </source>
</evidence>
<dbReference type="AlphaFoldDB" id="G8LSF5"/>
<evidence type="ECO:0000313" key="1">
    <source>
        <dbReference type="EMBL" id="AEV68259.1"/>
    </source>
</evidence>
<dbReference type="Proteomes" id="UP000005435">
    <property type="component" value="Chromosome"/>
</dbReference>
<gene>
    <name evidence="1" type="ordered locus">Clocl_1634</name>
</gene>
<dbReference type="STRING" id="720554.Clocl_1634"/>
<proteinExistence type="predicted"/>
<sequence>MKNHLFLNTHKISVDGKPLETLYFKGDADIAYGWQVAQTRKLTDAEKEWFIQLRNHELLEKNIWMKECLIEILLHGMRQQRDLMKIL</sequence>
<reference evidence="1 2" key="2">
    <citation type="journal article" date="2012" name="Stand. Genomic Sci.">
        <title>Complete Genome Sequence of Clostridium clariflavum DSM 19732.</title>
        <authorList>
            <person name="Izquierdo J.A."/>
            <person name="Goodwin L."/>
            <person name="Davenport K.W."/>
            <person name="Teshima H."/>
            <person name="Bruce D."/>
            <person name="Detter C."/>
            <person name="Tapia R."/>
            <person name="Han S."/>
            <person name="Land M."/>
            <person name="Hauser L."/>
            <person name="Jeffries C.D."/>
            <person name="Han J."/>
            <person name="Pitluck S."/>
            <person name="Nolan M."/>
            <person name="Chen A."/>
            <person name="Huntemann M."/>
            <person name="Mavromatis K."/>
            <person name="Mikhailova N."/>
            <person name="Liolios K."/>
            <person name="Woyke T."/>
            <person name="Lynd L.R."/>
        </authorList>
    </citation>
    <scope>NUCLEOTIDE SEQUENCE [LARGE SCALE GENOMIC DNA]</scope>
    <source>
        <strain evidence="2">DSM 19732 / NBRC 101661 / EBR45</strain>
    </source>
</reference>
<accession>G8LSF5</accession>
<name>G8LSF5_ACECE</name>
<dbReference type="EMBL" id="CP003065">
    <property type="protein sequence ID" value="AEV68259.1"/>
    <property type="molecule type" value="Genomic_DNA"/>
</dbReference>